<evidence type="ECO:0000313" key="3">
    <source>
        <dbReference type="Proteomes" id="UP001149074"/>
    </source>
</evidence>
<evidence type="ECO:0000313" key="2">
    <source>
        <dbReference type="EMBL" id="KAJ5090106.1"/>
    </source>
</evidence>
<protein>
    <submittedName>
        <fullName evidence="2">Uncharacterized protein</fullName>
    </submittedName>
</protein>
<dbReference type="OrthoDB" id="5424209at2759"/>
<gene>
    <name evidence="2" type="ORF">N7532_008790</name>
</gene>
<dbReference type="AlphaFoldDB" id="A0A9W9K2D2"/>
<name>A0A9W9K2D2_9EURO</name>
<dbReference type="Proteomes" id="UP001149074">
    <property type="component" value="Unassembled WGS sequence"/>
</dbReference>
<dbReference type="EMBL" id="JAPQKI010000009">
    <property type="protein sequence ID" value="KAJ5090106.1"/>
    <property type="molecule type" value="Genomic_DNA"/>
</dbReference>
<organism evidence="2 3">
    <name type="scientific">Penicillium argentinense</name>
    <dbReference type="NCBI Taxonomy" id="1131581"/>
    <lineage>
        <taxon>Eukaryota</taxon>
        <taxon>Fungi</taxon>
        <taxon>Dikarya</taxon>
        <taxon>Ascomycota</taxon>
        <taxon>Pezizomycotina</taxon>
        <taxon>Eurotiomycetes</taxon>
        <taxon>Eurotiomycetidae</taxon>
        <taxon>Eurotiales</taxon>
        <taxon>Aspergillaceae</taxon>
        <taxon>Penicillium</taxon>
    </lineage>
</organism>
<evidence type="ECO:0000256" key="1">
    <source>
        <dbReference type="SAM" id="MobiDB-lite"/>
    </source>
</evidence>
<reference evidence="2" key="2">
    <citation type="journal article" date="2023" name="IMA Fungus">
        <title>Comparative genomic study of the Penicillium genus elucidates a diverse pangenome and 15 lateral gene transfer events.</title>
        <authorList>
            <person name="Petersen C."/>
            <person name="Sorensen T."/>
            <person name="Nielsen M.R."/>
            <person name="Sondergaard T.E."/>
            <person name="Sorensen J.L."/>
            <person name="Fitzpatrick D.A."/>
            <person name="Frisvad J.C."/>
            <person name="Nielsen K.L."/>
        </authorList>
    </citation>
    <scope>NUCLEOTIDE SEQUENCE</scope>
    <source>
        <strain evidence="2">IBT 30761</strain>
    </source>
</reference>
<comment type="caution">
    <text evidence="2">The sequence shown here is derived from an EMBL/GenBank/DDBJ whole genome shotgun (WGS) entry which is preliminary data.</text>
</comment>
<proteinExistence type="predicted"/>
<sequence>MQSSGLFPTVLPSPPDSPRKRRRLLRESEDNEGEMTLEAYLVRSDPYRSNTQANPWPLPLDGEHAPQIEHQILDLSDVIQQILSSHGFPENLPLRVCTVRKPEYPGGNVPINMLRVILTQDDYTPISFGPAKDAIRTLLRDRQIFDVHVEIINIDLCFNPSLFTISEDDPIVAAFVSTEEQIIAILHRGLRSKWRVLCPFNVGRSRREACPTIVVYVDPCTSANWLGLGSEIKSAISQYGVDHDVDVEFLPGRLSFLQNRGVSLANRIDANGRLAMGHSIGIHTEQNAGTLGGYFTLEQNGKVHKGFLTAYHVVRPSDSPSGGNTSFLADLDRSGCSFETPPAEDIQVSGVARIDRDESLKNIERHVAALKGRVEALSNRLAEREMLGKEPLPAQQQMLSQAAELISELNSKHDLFERMPQVMGKVVAASGKAVLGRRIMDWAFVELTEEAADKFFGPNVMPALPSESQSSLDLDDHNFALPYPEGEPLREFGKLEKGKYYLKLGRTTGLTMGQCNGALARCRWSSGVQTRYDPNSTPVTLSDNYTQEFVILSVRPDGSAAIQDDFVLEGDSGSLVLDVDGKVCGVLYGGIWAIDGASAYSGLVVDMTELVSSIKMKTKIDCMPPAELSLPQRH</sequence>
<keyword evidence="3" id="KW-1185">Reference proteome</keyword>
<accession>A0A9W9K2D2</accession>
<dbReference type="InterPro" id="IPR009003">
    <property type="entry name" value="Peptidase_S1_PA"/>
</dbReference>
<dbReference type="SUPFAM" id="SSF50494">
    <property type="entry name" value="Trypsin-like serine proteases"/>
    <property type="match status" value="1"/>
</dbReference>
<dbReference type="GeneID" id="81360261"/>
<reference evidence="2" key="1">
    <citation type="submission" date="2022-11" db="EMBL/GenBank/DDBJ databases">
        <authorList>
            <person name="Petersen C."/>
        </authorList>
    </citation>
    <scope>NUCLEOTIDE SEQUENCE</scope>
    <source>
        <strain evidence="2">IBT 30761</strain>
    </source>
</reference>
<dbReference type="RefSeq" id="XP_056472088.1">
    <property type="nucleotide sequence ID" value="XM_056621282.1"/>
</dbReference>
<feature type="region of interest" description="Disordered" evidence="1">
    <location>
        <begin position="1"/>
        <end position="30"/>
    </location>
</feature>